<dbReference type="Proteomes" id="UP001595816">
    <property type="component" value="Unassembled WGS sequence"/>
</dbReference>
<dbReference type="Pfam" id="PF00534">
    <property type="entry name" value="Glycos_transf_1"/>
    <property type="match status" value="1"/>
</dbReference>
<evidence type="ECO:0000259" key="4">
    <source>
        <dbReference type="Pfam" id="PF13439"/>
    </source>
</evidence>
<dbReference type="PANTHER" id="PTHR45947:SF13">
    <property type="entry name" value="TRANSFERASE"/>
    <property type="match status" value="1"/>
</dbReference>
<dbReference type="Pfam" id="PF13439">
    <property type="entry name" value="Glyco_transf_4"/>
    <property type="match status" value="1"/>
</dbReference>
<evidence type="ECO:0000313" key="6">
    <source>
        <dbReference type="Proteomes" id="UP001595816"/>
    </source>
</evidence>
<dbReference type="InterPro" id="IPR028098">
    <property type="entry name" value="Glyco_trans_4-like_N"/>
</dbReference>
<dbReference type="CDD" id="cd03802">
    <property type="entry name" value="GT4_AviGT4-like"/>
    <property type="match status" value="1"/>
</dbReference>
<gene>
    <name evidence="5" type="ORF">ACFOZ4_22345</name>
</gene>
<dbReference type="SUPFAM" id="SSF53756">
    <property type="entry name" value="UDP-Glycosyltransferase/glycogen phosphorylase"/>
    <property type="match status" value="1"/>
</dbReference>
<dbReference type="InterPro" id="IPR001296">
    <property type="entry name" value="Glyco_trans_1"/>
</dbReference>
<dbReference type="PANTHER" id="PTHR45947">
    <property type="entry name" value="SULFOQUINOVOSYL TRANSFERASE SQD2"/>
    <property type="match status" value="1"/>
</dbReference>
<dbReference type="InterPro" id="IPR050194">
    <property type="entry name" value="Glycosyltransferase_grp1"/>
</dbReference>
<dbReference type="EMBL" id="JBHSAY010000010">
    <property type="protein sequence ID" value="MFC4133360.1"/>
    <property type="molecule type" value="Genomic_DNA"/>
</dbReference>
<comment type="caution">
    <text evidence="5">The sequence shown here is derived from an EMBL/GenBank/DDBJ whole genome shotgun (WGS) entry which is preliminary data.</text>
</comment>
<name>A0ABV8LRE7_9ACTN</name>
<organism evidence="5 6">
    <name type="scientific">Hamadaea flava</name>
    <dbReference type="NCBI Taxonomy" id="1742688"/>
    <lineage>
        <taxon>Bacteria</taxon>
        <taxon>Bacillati</taxon>
        <taxon>Actinomycetota</taxon>
        <taxon>Actinomycetes</taxon>
        <taxon>Micromonosporales</taxon>
        <taxon>Micromonosporaceae</taxon>
        <taxon>Hamadaea</taxon>
    </lineage>
</organism>
<evidence type="ECO:0000256" key="1">
    <source>
        <dbReference type="ARBA" id="ARBA00022676"/>
    </source>
</evidence>
<reference evidence="6" key="1">
    <citation type="journal article" date="2019" name="Int. J. Syst. Evol. Microbiol.">
        <title>The Global Catalogue of Microorganisms (GCM) 10K type strain sequencing project: providing services to taxonomists for standard genome sequencing and annotation.</title>
        <authorList>
            <consortium name="The Broad Institute Genomics Platform"/>
            <consortium name="The Broad Institute Genome Sequencing Center for Infectious Disease"/>
            <person name="Wu L."/>
            <person name="Ma J."/>
        </authorList>
    </citation>
    <scope>NUCLEOTIDE SEQUENCE [LARGE SCALE GENOMIC DNA]</scope>
    <source>
        <strain evidence="6">CGMCC 4.7289</strain>
    </source>
</reference>
<feature type="domain" description="Glycosyl transferase family 1" evidence="3">
    <location>
        <begin position="171"/>
        <end position="308"/>
    </location>
</feature>
<keyword evidence="6" id="KW-1185">Reference proteome</keyword>
<protein>
    <submittedName>
        <fullName evidence="5">Glycosyltransferase family 4 protein</fullName>
    </submittedName>
</protein>
<evidence type="ECO:0000259" key="3">
    <source>
        <dbReference type="Pfam" id="PF00534"/>
    </source>
</evidence>
<sequence length="342" mass="36849">MPSPLRIAMVAPPYYDIPPSGYGGIEIVVADLTDALVARGHEVTLIGAGADGTAGKFRRTFAVPQSDRLGEPMPEVMHAAMAARLLDDLDVDIVHDHTLAGPLTAAGRHAPTVATMHGPLEGEPGEYYRQFGKDLALVGISESQRSLAPDLNWAGTVYNGLQVADYPFRETKEDWVLFLGRFAEDKGADLAITAAREAGRPLVLAGKMNEPAEEAYFDEVVRPLLGSGVTYVGEADATLKRELYAKASCLLFPIRWPEPFGMVMIEAMACGTPVVALAEGSVPEIVDHGRTGFVCGEPEELAAALDRVPELTAHDCRVHVEQRFDVATMAAGYEEIYRSVLC</sequence>
<dbReference type="RefSeq" id="WP_253760843.1">
    <property type="nucleotide sequence ID" value="NZ_JAMZDZ010000001.1"/>
</dbReference>
<evidence type="ECO:0000313" key="5">
    <source>
        <dbReference type="EMBL" id="MFC4133360.1"/>
    </source>
</evidence>
<accession>A0ABV8LRE7</accession>
<feature type="domain" description="Glycosyltransferase subfamily 4-like N-terminal" evidence="4">
    <location>
        <begin position="22"/>
        <end position="129"/>
    </location>
</feature>
<proteinExistence type="predicted"/>
<keyword evidence="2" id="KW-0808">Transferase</keyword>
<evidence type="ECO:0000256" key="2">
    <source>
        <dbReference type="ARBA" id="ARBA00022679"/>
    </source>
</evidence>
<dbReference type="Gene3D" id="3.40.50.2000">
    <property type="entry name" value="Glycogen Phosphorylase B"/>
    <property type="match status" value="2"/>
</dbReference>
<keyword evidence="1" id="KW-0328">Glycosyltransferase</keyword>